<protein>
    <submittedName>
        <fullName evidence="3">Capsular biosynthesis protein</fullName>
    </submittedName>
</protein>
<dbReference type="InterPro" id="IPR019079">
    <property type="entry name" value="Capsule_synth_CapA"/>
</dbReference>
<dbReference type="Gene3D" id="3.60.21.10">
    <property type="match status" value="1"/>
</dbReference>
<evidence type="ECO:0000259" key="2">
    <source>
        <dbReference type="SMART" id="SM00854"/>
    </source>
</evidence>
<evidence type="ECO:0000313" key="4">
    <source>
        <dbReference type="Proteomes" id="UP000245624"/>
    </source>
</evidence>
<dbReference type="EMBL" id="QGTD01000011">
    <property type="protein sequence ID" value="PWU68049.1"/>
    <property type="molecule type" value="Genomic_DNA"/>
</dbReference>
<dbReference type="CDD" id="cd07381">
    <property type="entry name" value="MPP_CapA"/>
    <property type="match status" value="1"/>
</dbReference>
<sequence>MRKRLIPIIVVLILLVGCMGISQSESASHSKHKSLLTEKNQNGELFTSLAPVLTEIDITAIGDLLIHSRVYEDAEVDGGYDFRPMLQSVESYLKSSTITIANQETITGGAEIGLSTYPSFNSPYELADNLKEVGVDLVTMANNHTLDRGEEAIQNAITHYEEIGMKYTGSFKDKEDREKIRVIETDENISVAFLSYTYGTNGIPVPEGKDYLVNLIDEQRIKADVKKAEKLADVTVLSYHFGNEYERMPNGYQKELAQFASDLGVEVVIGHHPHVLQPIDWIEGKNGNHTLVAYSLGNFLSGQDKLYRRIGGIFQFKVEKKVDQKSESIRIHTPAFLPTFVQYEMNGGRMTNFAVLPFHEVTEEQLPDHQVKWDEIKAHMSQWVPDLTILK</sequence>
<dbReference type="PANTHER" id="PTHR33393">
    <property type="entry name" value="POLYGLUTAMINE SYNTHESIS ACCESSORY PROTEIN RV0574C-RELATED"/>
    <property type="match status" value="1"/>
</dbReference>
<comment type="caution">
    <text evidence="3">The sequence shown here is derived from an EMBL/GenBank/DDBJ whole genome shotgun (WGS) entry which is preliminary data.</text>
</comment>
<dbReference type="PROSITE" id="PS51257">
    <property type="entry name" value="PROKAR_LIPOPROTEIN"/>
    <property type="match status" value="1"/>
</dbReference>
<keyword evidence="4" id="KW-1185">Reference proteome</keyword>
<proteinExistence type="inferred from homology"/>
<reference evidence="3 4" key="1">
    <citation type="submission" date="2018-05" db="EMBL/GenBank/DDBJ databases">
        <title>Genomic analysis of Gracilibacillus dipsosauri DD1 reveals novel features of a salt-tolerant amylase.</title>
        <authorList>
            <person name="Deutch C.E."/>
            <person name="Yang S."/>
        </authorList>
    </citation>
    <scope>NUCLEOTIDE SEQUENCE [LARGE SCALE GENOMIC DNA]</scope>
    <source>
        <strain evidence="3 4">DD1</strain>
    </source>
</reference>
<evidence type="ECO:0000256" key="1">
    <source>
        <dbReference type="ARBA" id="ARBA00005662"/>
    </source>
</evidence>
<accession>A0A317L2N2</accession>
<dbReference type="RefSeq" id="WP_109984823.1">
    <property type="nucleotide sequence ID" value="NZ_QGTD01000011.1"/>
</dbReference>
<name>A0A317L2N2_9BACI</name>
<dbReference type="InterPro" id="IPR029052">
    <property type="entry name" value="Metallo-depent_PP-like"/>
</dbReference>
<organism evidence="3 4">
    <name type="scientific">Gracilibacillus dipsosauri</name>
    <dbReference type="NCBI Taxonomy" id="178340"/>
    <lineage>
        <taxon>Bacteria</taxon>
        <taxon>Bacillati</taxon>
        <taxon>Bacillota</taxon>
        <taxon>Bacilli</taxon>
        <taxon>Bacillales</taxon>
        <taxon>Bacillaceae</taxon>
        <taxon>Gracilibacillus</taxon>
    </lineage>
</organism>
<dbReference type="PANTHER" id="PTHR33393:SF12">
    <property type="entry name" value="CAPSULE BIOSYNTHESIS PROTEIN CAPA"/>
    <property type="match status" value="1"/>
</dbReference>
<dbReference type="SMART" id="SM00854">
    <property type="entry name" value="PGA_cap"/>
    <property type="match status" value="1"/>
</dbReference>
<feature type="domain" description="Capsule synthesis protein CapA" evidence="2">
    <location>
        <begin position="57"/>
        <end position="303"/>
    </location>
</feature>
<dbReference type="Pfam" id="PF09587">
    <property type="entry name" value="PGA_cap"/>
    <property type="match status" value="1"/>
</dbReference>
<dbReference type="Proteomes" id="UP000245624">
    <property type="component" value="Unassembled WGS sequence"/>
</dbReference>
<dbReference type="SUPFAM" id="SSF56300">
    <property type="entry name" value="Metallo-dependent phosphatases"/>
    <property type="match status" value="1"/>
</dbReference>
<evidence type="ECO:0000313" key="3">
    <source>
        <dbReference type="EMBL" id="PWU68049.1"/>
    </source>
</evidence>
<comment type="similarity">
    <text evidence="1">Belongs to the CapA family.</text>
</comment>
<dbReference type="AlphaFoldDB" id="A0A317L2N2"/>
<dbReference type="OrthoDB" id="9810906at2"/>
<gene>
    <name evidence="3" type="ORF">DLJ74_13215</name>
</gene>
<dbReference type="InterPro" id="IPR052169">
    <property type="entry name" value="CW_Biosynth-Accessory"/>
</dbReference>